<dbReference type="AlphaFoldDB" id="A0AAE0CN87"/>
<proteinExistence type="predicted"/>
<evidence type="ECO:0000313" key="2">
    <source>
        <dbReference type="Proteomes" id="UP001280121"/>
    </source>
</evidence>
<sequence length="139" mass="15814">MNLDAATGSYPSMDCHAGIELVHKPPINLKLAKRNCRGEYVQVDHRNVQCAKDLQAISKCTNRLNHQHILKPFCPSMYNVINMMDANYHRSLLEKYSEPLLSKANHSNFECKGAGHTAPDYKPKECFAMFKGWISHEPL</sequence>
<organism evidence="1 2">
    <name type="scientific">Dipteronia dyeriana</name>
    <dbReference type="NCBI Taxonomy" id="168575"/>
    <lineage>
        <taxon>Eukaryota</taxon>
        <taxon>Viridiplantae</taxon>
        <taxon>Streptophyta</taxon>
        <taxon>Embryophyta</taxon>
        <taxon>Tracheophyta</taxon>
        <taxon>Spermatophyta</taxon>
        <taxon>Magnoliopsida</taxon>
        <taxon>eudicotyledons</taxon>
        <taxon>Gunneridae</taxon>
        <taxon>Pentapetalae</taxon>
        <taxon>rosids</taxon>
        <taxon>malvids</taxon>
        <taxon>Sapindales</taxon>
        <taxon>Sapindaceae</taxon>
        <taxon>Hippocastanoideae</taxon>
        <taxon>Acereae</taxon>
        <taxon>Dipteronia</taxon>
    </lineage>
</organism>
<dbReference type="Proteomes" id="UP001280121">
    <property type="component" value="Unassembled WGS sequence"/>
</dbReference>
<evidence type="ECO:0000313" key="1">
    <source>
        <dbReference type="EMBL" id="KAK2656788.1"/>
    </source>
</evidence>
<name>A0AAE0CN87_9ROSI</name>
<dbReference type="EMBL" id="JANJYI010000003">
    <property type="protein sequence ID" value="KAK2656788.1"/>
    <property type="molecule type" value="Genomic_DNA"/>
</dbReference>
<comment type="caution">
    <text evidence="1">The sequence shown here is derived from an EMBL/GenBank/DDBJ whole genome shotgun (WGS) entry which is preliminary data.</text>
</comment>
<keyword evidence="2" id="KW-1185">Reference proteome</keyword>
<reference evidence="1" key="1">
    <citation type="journal article" date="2023" name="Plant J.">
        <title>Genome sequences and population genomics provide insights into the demographic history, inbreeding, and mutation load of two 'living fossil' tree species of Dipteronia.</title>
        <authorList>
            <person name="Feng Y."/>
            <person name="Comes H.P."/>
            <person name="Chen J."/>
            <person name="Zhu S."/>
            <person name="Lu R."/>
            <person name="Zhang X."/>
            <person name="Li P."/>
            <person name="Qiu J."/>
            <person name="Olsen K.M."/>
            <person name="Qiu Y."/>
        </authorList>
    </citation>
    <scope>NUCLEOTIDE SEQUENCE</scope>
    <source>
        <strain evidence="1">KIB01</strain>
    </source>
</reference>
<protein>
    <submittedName>
        <fullName evidence="1">Uncharacterized protein</fullName>
    </submittedName>
</protein>
<accession>A0AAE0CN87</accession>
<gene>
    <name evidence="1" type="ORF">Ddye_009840</name>
</gene>
<dbReference type="Gene3D" id="3.40.50.12670">
    <property type="match status" value="1"/>
</dbReference>